<sequence length="341" mass="38911">MTDTLQHVIPPPAIETVAAEPPRPEPSAERAAPPVCHSPSTLDRPAFLMGFPFSYSTRVANNPWMQDLDPREREPNLKRAYMQFLELYRFLSSEALVYLLPTPHRCGLQDLVFTGNMGVVLEHLAGRDAVVLSNFTSEPRRGETEIGRGFFEALGYETHVAPRRFEGEAELKHLRDNVYVGGYGIRSERECYDWMERTFDMHIIKVALKDPYLYHLDCTCFPVTREHALICTSLFEPAEVKEIERQVAVIDVSEDECYSGICNNVRLSNTILNGTHLHDLKRGTEDYEYELGKNRRLEDIAAGLAFEVSYFNLGEYLKGGALLSCMVMHLNRHSYNFQLTI</sequence>
<evidence type="ECO:0000313" key="2">
    <source>
        <dbReference type="EMBL" id="TMQ50293.1"/>
    </source>
</evidence>
<organism evidence="2 3">
    <name type="scientific">Eiseniibacteriota bacterium</name>
    <dbReference type="NCBI Taxonomy" id="2212470"/>
    <lineage>
        <taxon>Bacteria</taxon>
        <taxon>Candidatus Eiseniibacteriota</taxon>
    </lineage>
</organism>
<gene>
    <name evidence="2" type="ORF">E6K72_11580</name>
</gene>
<dbReference type="AlphaFoldDB" id="A0A538SFZ9"/>
<dbReference type="EMBL" id="VBOS01000417">
    <property type="protein sequence ID" value="TMQ50293.1"/>
    <property type="molecule type" value="Genomic_DNA"/>
</dbReference>
<reference evidence="2 3" key="1">
    <citation type="journal article" date="2019" name="Nat. Microbiol.">
        <title>Mediterranean grassland soil C-N compound turnover is dependent on rainfall and depth, and is mediated by genomically divergent microorganisms.</title>
        <authorList>
            <person name="Diamond S."/>
            <person name="Andeer P.F."/>
            <person name="Li Z."/>
            <person name="Crits-Christoph A."/>
            <person name="Burstein D."/>
            <person name="Anantharaman K."/>
            <person name="Lane K.R."/>
            <person name="Thomas B.C."/>
            <person name="Pan C."/>
            <person name="Northen T.R."/>
            <person name="Banfield J.F."/>
        </authorList>
    </citation>
    <scope>NUCLEOTIDE SEQUENCE [LARGE SCALE GENOMIC DNA]</scope>
    <source>
        <strain evidence="2">WS_2</strain>
    </source>
</reference>
<dbReference type="SUPFAM" id="SSF55909">
    <property type="entry name" value="Pentein"/>
    <property type="match status" value="1"/>
</dbReference>
<dbReference type="Pfam" id="PF19420">
    <property type="entry name" value="DDAH_eukar"/>
    <property type="match status" value="1"/>
</dbReference>
<comment type="caution">
    <text evidence="2">The sequence shown here is derived from an EMBL/GenBank/DDBJ whole genome shotgun (WGS) entry which is preliminary data.</text>
</comment>
<dbReference type="Gene3D" id="3.75.10.10">
    <property type="entry name" value="L-arginine/glycine Amidinotransferase, Chain A"/>
    <property type="match status" value="1"/>
</dbReference>
<feature type="region of interest" description="Disordered" evidence="1">
    <location>
        <begin position="1"/>
        <end position="37"/>
    </location>
</feature>
<evidence type="ECO:0000256" key="1">
    <source>
        <dbReference type="SAM" id="MobiDB-lite"/>
    </source>
</evidence>
<evidence type="ECO:0000313" key="3">
    <source>
        <dbReference type="Proteomes" id="UP000317716"/>
    </source>
</evidence>
<proteinExistence type="predicted"/>
<name>A0A538SFZ9_UNCEI</name>
<dbReference type="GO" id="GO:0016740">
    <property type="term" value="F:transferase activity"/>
    <property type="evidence" value="ECO:0007669"/>
    <property type="project" value="UniProtKB-KW"/>
</dbReference>
<dbReference type="Proteomes" id="UP000317716">
    <property type="component" value="Unassembled WGS sequence"/>
</dbReference>
<accession>A0A538SFZ9</accession>
<keyword evidence="2" id="KW-0808">Transferase</keyword>
<protein>
    <submittedName>
        <fullName evidence="2">Amidinotransferase</fullName>
    </submittedName>
</protein>